<dbReference type="PANTHER" id="PTHR34980:SF2">
    <property type="entry name" value="INNER MEMBRANE PROTEIN YHAH-RELATED"/>
    <property type="match status" value="1"/>
</dbReference>
<dbReference type="PANTHER" id="PTHR34980">
    <property type="entry name" value="INNER MEMBRANE PROTEIN-RELATED-RELATED"/>
    <property type="match status" value="1"/>
</dbReference>
<protein>
    <recommendedName>
        <fullName evidence="4">DUF805 domain-containing protein</fullName>
    </recommendedName>
</protein>
<dbReference type="EMBL" id="LZDS01000025">
    <property type="protein sequence ID" value="OBX28517.1"/>
    <property type="molecule type" value="Genomic_DNA"/>
</dbReference>
<keyword evidence="1" id="KW-1133">Transmembrane helix</keyword>
<name>A0A1A7RCT9_9GAMM</name>
<reference evidence="3" key="1">
    <citation type="submission" date="2016-06" db="EMBL/GenBank/DDBJ databases">
        <authorList>
            <person name="Radolfova-Krizova L."/>
            <person name="Nemec A."/>
        </authorList>
    </citation>
    <scope>NUCLEOTIDE SEQUENCE [LARGE SCALE GENOMIC DNA]</scope>
    <source>
        <strain evidence="3">ANC 4275</strain>
    </source>
</reference>
<dbReference type="Pfam" id="PF05656">
    <property type="entry name" value="DUF805"/>
    <property type="match status" value="1"/>
</dbReference>
<dbReference type="Proteomes" id="UP000185753">
    <property type="component" value="Unassembled WGS sequence"/>
</dbReference>
<organism evidence="2 3">
    <name type="scientific">Acinetobacter gandensis</name>
    <dbReference type="NCBI Taxonomy" id="1443941"/>
    <lineage>
        <taxon>Bacteria</taxon>
        <taxon>Pseudomonadati</taxon>
        <taxon>Pseudomonadota</taxon>
        <taxon>Gammaproteobacteria</taxon>
        <taxon>Moraxellales</taxon>
        <taxon>Moraxellaceae</taxon>
        <taxon>Acinetobacter</taxon>
    </lineage>
</organism>
<comment type="caution">
    <text evidence="2">The sequence shown here is derived from an EMBL/GenBank/DDBJ whole genome shotgun (WGS) entry which is preliminary data.</text>
</comment>
<keyword evidence="3" id="KW-1185">Reference proteome</keyword>
<feature type="transmembrane region" description="Helical" evidence="1">
    <location>
        <begin position="162"/>
        <end position="180"/>
    </location>
</feature>
<sequence>MKGQILDFSIQTNTGIISAEDQKHYSFTGADWHAQRPPMRGDTVDFAIDETGQAVQVYIALQQNSFQHNAQPNFSEEEENYDFFAWSFKPLKQFAVFEGRSRRKEFWYFWLFCMLVTVLASVCDYIIGSDPWLENISSLILLVPSLAVGARRLHDTGRSGWWQLLMLTIIGFIPLIIWWATDTKAENNQWGQPARDLQI</sequence>
<dbReference type="STRING" id="1443941.A9J31_05450"/>
<evidence type="ECO:0000313" key="3">
    <source>
        <dbReference type="Proteomes" id="UP000185753"/>
    </source>
</evidence>
<dbReference type="OrthoDB" id="9812349at2"/>
<dbReference type="AlphaFoldDB" id="A0A1A7RCT9"/>
<dbReference type="GO" id="GO:0005886">
    <property type="term" value="C:plasma membrane"/>
    <property type="evidence" value="ECO:0007669"/>
    <property type="project" value="TreeGrafter"/>
</dbReference>
<keyword evidence="1" id="KW-0472">Membrane</keyword>
<feature type="transmembrane region" description="Helical" evidence="1">
    <location>
        <begin position="107"/>
        <end position="127"/>
    </location>
</feature>
<keyword evidence="1" id="KW-0812">Transmembrane</keyword>
<proteinExistence type="predicted"/>
<gene>
    <name evidence="2" type="ORF">A9J31_05450</name>
</gene>
<dbReference type="InterPro" id="IPR008523">
    <property type="entry name" value="DUF805"/>
</dbReference>
<dbReference type="RefSeq" id="WP_067764757.1">
    <property type="nucleotide sequence ID" value="NZ_LZDS01000025.1"/>
</dbReference>
<evidence type="ECO:0008006" key="4">
    <source>
        <dbReference type="Google" id="ProtNLM"/>
    </source>
</evidence>
<evidence type="ECO:0000256" key="1">
    <source>
        <dbReference type="SAM" id="Phobius"/>
    </source>
</evidence>
<evidence type="ECO:0000313" key="2">
    <source>
        <dbReference type="EMBL" id="OBX28517.1"/>
    </source>
</evidence>
<accession>A0A1A7RCT9</accession>